<dbReference type="AlphaFoldDB" id="A0A6M0H536"/>
<comment type="caution">
    <text evidence="1">The sequence shown here is derived from an EMBL/GenBank/DDBJ whole genome shotgun (WGS) entry which is preliminary data.</text>
</comment>
<reference evidence="1 2" key="1">
    <citation type="submission" date="2020-02" db="EMBL/GenBank/DDBJ databases">
        <title>Genome assembly of a novel Clostridium senegalense strain.</title>
        <authorList>
            <person name="Gupta T.B."/>
            <person name="Jauregui R."/>
            <person name="Maclean P."/>
            <person name="Nawarathana A."/>
            <person name="Brightwell G."/>
        </authorList>
    </citation>
    <scope>NUCLEOTIDE SEQUENCE [LARGE SCALE GENOMIC DNA]</scope>
    <source>
        <strain evidence="1 2">AGRFS4</strain>
    </source>
</reference>
<dbReference type="Proteomes" id="UP000481872">
    <property type="component" value="Unassembled WGS sequence"/>
</dbReference>
<name>A0A6M0H536_9CLOT</name>
<evidence type="ECO:0000313" key="1">
    <source>
        <dbReference type="EMBL" id="NEU05729.1"/>
    </source>
</evidence>
<gene>
    <name evidence="1" type="ORF">G3M99_12900</name>
</gene>
<evidence type="ECO:0000313" key="2">
    <source>
        <dbReference type="Proteomes" id="UP000481872"/>
    </source>
</evidence>
<dbReference type="EMBL" id="JAAGPU010000025">
    <property type="protein sequence ID" value="NEU05729.1"/>
    <property type="molecule type" value="Genomic_DNA"/>
</dbReference>
<sequence>MNFPTQSPSWNTLRDKIYYTIGKDPYVEVSNLVPLEDGNYTLKIKVYRSINKAKALRAILSKEYKIEDVTVNVIILDSDNNEITVGPLSNYTIYDIASIFCIALHSNRLFNGVIITDGLLLVEQEDMIGQIVVIINKNVVQFYNSNLSDLYGNYTELATKIFEELLIKEYPLNIKVSFSTSDDSCELQNNLYCY</sequence>
<accession>A0A6M0H536</accession>
<organism evidence="1 2">
    <name type="scientific">Clostridium senegalense</name>
    <dbReference type="NCBI Taxonomy" id="1465809"/>
    <lineage>
        <taxon>Bacteria</taxon>
        <taxon>Bacillati</taxon>
        <taxon>Bacillota</taxon>
        <taxon>Clostridia</taxon>
        <taxon>Eubacteriales</taxon>
        <taxon>Clostridiaceae</taxon>
        <taxon>Clostridium</taxon>
    </lineage>
</organism>
<proteinExistence type="predicted"/>
<dbReference type="RefSeq" id="WP_199870421.1">
    <property type="nucleotide sequence ID" value="NZ_JAAGPU010000025.1"/>
</dbReference>
<keyword evidence="2" id="KW-1185">Reference proteome</keyword>
<protein>
    <submittedName>
        <fullName evidence="1">Uncharacterized protein</fullName>
    </submittedName>
</protein>